<organism evidence="1 2">
    <name type="scientific">Pontibacillus chungwhensis</name>
    <dbReference type="NCBI Taxonomy" id="265426"/>
    <lineage>
        <taxon>Bacteria</taxon>
        <taxon>Bacillati</taxon>
        <taxon>Bacillota</taxon>
        <taxon>Bacilli</taxon>
        <taxon>Bacillales</taxon>
        <taxon>Bacillaceae</taxon>
        <taxon>Pontibacillus</taxon>
    </lineage>
</organism>
<accession>A0ABY8V032</accession>
<dbReference type="EMBL" id="CP126446">
    <property type="protein sequence ID" value="WIF99302.1"/>
    <property type="molecule type" value="Genomic_DNA"/>
</dbReference>
<dbReference type="SUPFAM" id="SSF54427">
    <property type="entry name" value="NTF2-like"/>
    <property type="match status" value="1"/>
</dbReference>
<proteinExistence type="predicted"/>
<reference evidence="1 2" key="1">
    <citation type="submission" date="2023-05" db="EMBL/GenBank/DDBJ databases">
        <title>Comparative genomics reveals the evidence of polycyclic aromatic hydrocarbons degradation in moderately halophilic genus Pontibacillus.</title>
        <authorList>
            <person name="Yang H."/>
            <person name="Qian Z."/>
        </authorList>
    </citation>
    <scope>NUCLEOTIDE SEQUENCE [LARGE SCALE GENOMIC DNA]</scope>
    <source>
        <strain evidence="2">HN14</strain>
    </source>
</reference>
<gene>
    <name evidence="1" type="ORF">QNI29_06480</name>
</gene>
<evidence type="ECO:0000313" key="2">
    <source>
        <dbReference type="Proteomes" id="UP001236652"/>
    </source>
</evidence>
<keyword evidence="2" id="KW-1185">Reference proteome</keyword>
<dbReference type="InterPro" id="IPR032710">
    <property type="entry name" value="NTF2-like_dom_sf"/>
</dbReference>
<sequence length="134" mass="15836">MEKKAIVKRWFGEVFTQGNVETLKEITKKDFISHVPGHDFNGHEEFIHDFMNWFREVFHNDVWTIHDYVEDGHKFAVRYTGHMTYKGGWDSIPSSNQRVKETGLMIIYFEGGIISEMWCEMSDLDVMNQLRSTP</sequence>
<name>A0ABY8V032_9BACI</name>
<dbReference type="RefSeq" id="WP_231418082.1">
    <property type="nucleotide sequence ID" value="NZ_CP126446.1"/>
</dbReference>
<evidence type="ECO:0000313" key="1">
    <source>
        <dbReference type="EMBL" id="WIF99302.1"/>
    </source>
</evidence>
<dbReference type="InterPro" id="IPR009959">
    <property type="entry name" value="Cyclase_SnoaL-like"/>
</dbReference>
<dbReference type="Gene3D" id="3.10.450.50">
    <property type="match status" value="1"/>
</dbReference>
<protein>
    <submittedName>
        <fullName evidence="1">Ester cyclase</fullName>
    </submittedName>
</protein>
<dbReference type="Proteomes" id="UP001236652">
    <property type="component" value="Chromosome"/>
</dbReference>
<dbReference type="Pfam" id="PF07366">
    <property type="entry name" value="SnoaL"/>
    <property type="match status" value="1"/>
</dbReference>